<dbReference type="PANTHER" id="PTHR33119">
    <property type="entry name" value="IFI3P"/>
    <property type="match status" value="1"/>
</dbReference>
<dbReference type="Proteomes" id="UP001172155">
    <property type="component" value="Unassembled WGS sequence"/>
</dbReference>
<feature type="compositionally biased region" description="Acidic residues" evidence="1">
    <location>
        <begin position="347"/>
        <end position="389"/>
    </location>
</feature>
<name>A0AA40BRA8_9PEZI</name>
<dbReference type="PANTHER" id="PTHR33119:SF1">
    <property type="entry name" value="FE2OG DIOXYGENASE DOMAIN-CONTAINING PROTEIN"/>
    <property type="match status" value="1"/>
</dbReference>
<feature type="domain" description="DUF4246" evidence="3">
    <location>
        <begin position="12"/>
        <end position="82"/>
    </location>
</feature>
<feature type="domain" description="DUF4246" evidence="2">
    <location>
        <begin position="99"/>
        <end position="608"/>
    </location>
</feature>
<dbReference type="AlphaFoldDB" id="A0AA40BRA8"/>
<evidence type="ECO:0000313" key="4">
    <source>
        <dbReference type="EMBL" id="KAK0738961.1"/>
    </source>
</evidence>
<dbReference type="InterPro" id="IPR049207">
    <property type="entry name" value="DUF4246_N"/>
</dbReference>
<evidence type="ECO:0000259" key="2">
    <source>
        <dbReference type="Pfam" id="PF14033"/>
    </source>
</evidence>
<feature type="region of interest" description="Disordered" evidence="1">
    <location>
        <begin position="336"/>
        <end position="390"/>
    </location>
</feature>
<dbReference type="Pfam" id="PF21666">
    <property type="entry name" value="DUF4246_N"/>
    <property type="match status" value="1"/>
</dbReference>
<keyword evidence="5" id="KW-1185">Reference proteome</keyword>
<comment type="caution">
    <text evidence="4">The sequence shown here is derived from an EMBL/GenBank/DDBJ whole genome shotgun (WGS) entry which is preliminary data.</text>
</comment>
<dbReference type="EMBL" id="JAUKUD010000007">
    <property type="protein sequence ID" value="KAK0738961.1"/>
    <property type="molecule type" value="Genomic_DNA"/>
</dbReference>
<organism evidence="4 5">
    <name type="scientific">Schizothecium vesticola</name>
    <dbReference type="NCBI Taxonomy" id="314040"/>
    <lineage>
        <taxon>Eukaryota</taxon>
        <taxon>Fungi</taxon>
        <taxon>Dikarya</taxon>
        <taxon>Ascomycota</taxon>
        <taxon>Pezizomycotina</taxon>
        <taxon>Sordariomycetes</taxon>
        <taxon>Sordariomycetidae</taxon>
        <taxon>Sordariales</taxon>
        <taxon>Schizotheciaceae</taxon>
        <taxon>Schizothecium</taxon>
    </lineage>
</organism>
<dbReference type="InterPro" id="IPR025340">
    <property type="entry name" value="DUF4246"/>
</dbReference>
<evidence type="ECO:0000313" key="5">
    <source>
        <dbReference type="Proteomes" id="UP001172155"/>
    </source>
</evidence>
<protein>
    <submittedName>
        <fullName evidence="4">Uncharacterized protein</fullName>
    </submittedName>
</protein>
<evidence type="ECO:0000256" key="1">
    <source>
        <dbReference type="SAM" id="MobiDB-lite"/>
    </source>
</evidence>
<accession>A0AA40BRA8</accession>
<proteinExistence type="predicted"/>
<reference evidence="4" key="1">
    <citation type="submission" date="2023-06" db="EMBL/GenBank/DDBJ databases">
        <title>Genome-scale phylogeny and comparative genomics of the fungal order Sordariales.</title>
        <authorList>
            <consortium name="Lawrence Berkeley National Laboratory"/>
            <person name="Hensen N."/>
            <person name="Bonometti L."/>
            <person name="Westerberg I."/>
            <person name="Brannstrom I.O."/>
            <person name="Guillou S."/>
            <person name="Cros-Aarteil S."/>
            <person name="Calhoun S."/>
            <person name="Haridas S."/>
            <person name="Kuo A."/>
            <person name="Mondo S."/>
            <person name="Pangilinan J."/>
            <person name="Riley R."/>
            <person name="LaButti K."/>
            <person name="Andreopoulos B."/>
            <person name="Lipzen A."/>
            <person name="Chen C."/>
            <person name="Yanf M."/>
            <person name="Daum C."/>
            <person name="Ng V."/>
            <person name="Clum A."/>
            <person name="Steindorff A."/>
            <person name="Ohm R."/>
            <person name="Martin F."/>
            <person name="Silar P."/>
            <person name="Natvig D."/>
            <person name="Lalanne C."/>
            <person name="Gautier V."/>
            <person name="Ament-velasquez S.L."/>
            <person name="Kruys A."/>
            <person name="Hutchinson M.I."/>
            <person name="Powell A.J."/>
            <person name="Barry K."/>
            <person name="Miller A.N."/>
            <person name="Grigoriev I.V."/>
            <person name="Debuchy R."/>
            <person name="Gladieux P."/>
            <person name="Thoren M.H."/>
            <person name="Johannesson H."/>
        </authorList>
    </citation>
    <scope>NUCLEOTIDE SEQUENCE</scope>
    <source>
        <strain evidence="4">SMH3187-1</strain>
    </source>
</reference>
<sequence>MASPPPTKNQFPGLGVPVHYQPKADSATGGFLFPLAIDRSWLSMGVTLRELRMLAFMDQITDKPDWETKVFDETIVSRWRAEADARPAEPDGDVYMSKAMFDYCIAELRDKAEEFKQTGRVNVLDAEVVVVKSDVAVSTELQNELRAAVRVLEDVPDNKKDWHPHSNETVLDLVHPSLYPVVWGLTRALEAGTVPLDGCISMTGKGVTLAPYDGKGAPQYYGHWFNSDATEVIKWGKYQWLPAEVEIREDGNAKITSYVNNLHPVRHKNLYGILERIVAATVPLWKETLSGFRGAVRLPLENTGSSDYSFPKNLRYQIPGRQGKNAFWDPVREKYFDSQADPNAPGPEEDQGEPEDSQMQDVAEAEDAGSQDEDKDNQDGSDGDDDLDDDWKWESDYQDWMIDNRILQFHDPPVYQPAAERRRAKDSNSFRPPPIDRTWKGLELRNGIPAHFQVIFKLANIHLTPDNSVYEGGTWHVEGTLTERICASAIYYYDQDNITDSHLAFRQCLDNEELCMIPEQNEYSSLEAYLGVANEEGALQGLGQVLTREGRLLVFPNSLQHQVQPFALQDASRPGHRKILAMFLVDPHRPVLSSATVPPQRRDWWADEVRAGGGLAVLPAEIFDLTVDLIDDFPMSQEQAEAIRLDLMEQRGMFTDKLNDAYEQETFSFCEH</sequence>
<dbReference type="InterPro" id="IPR049192">
    <property type="entry name" value="DUF4246_C"/>
</dbReference>
<evidence type="ECO:0000259" key="3">
    <source>
        <dbReference type="Pfam" id="PF21666"/>
    </source>
</evidence>
<dbReference type="Pfam" id="PF14033">
    <property type="entry name" value="DUF4246"/>
    <property type="match status" value="1"/>
</dbReference>
<gene>
    <name evidence="4" type="ORF">B0T18DRAFT_433688</name>
</gene>